<evidence type="ECO:0000313" key="3">
    <source>
        <dbReference type="Proteomes" id="UP000689195"/>
    </source>
</evidence>
<comment type="caution">
    <text evidence="2">The sequence shown here is derived from an EMBL/GenBank/DDBJ whole genome shotgun (WGS) entry which is preliminary data.</text>
</comment>
<dbReference type="CDD" id="cd00143">
    <property type="entry name" value="PP2Cc"/>
    <property type="match status" value="1"/>
</dbReference>
<dbReference type="OrthoDB" id="10264738at2759"/>
<evidence type="ECO:0000313" key="2">
    <source>
        <dbReference type="EMBL" id="CAD8203305.1"/>
    </source>
</evidence>
<keyword evidence="3" id="KW-1185">Reference proteome</keyword>
<dbReference type="EMBL" id="CAJJDO010000133">
    <property type="protein sequence ID" value="CAD8203305.1"/>
    <property type="molecule type" value="Genomic_DNA"/>
</dbReference>
<dbReference type="Proteomes" id="UP000689195">
    <property type="component" value="Unassembled WGS sequence"/>
</dbReference>
<sequence length="542" mass="63939">MDIGTTSSKYQGNLSLPFLPPLKNISHIEYKELVYNREVPLLKKLQQDRIKRNGLYGMSELIALFTIKKQIFAQDETNTRNQGNQKIQIYNTREEIRNKKLSLICNENQGRLLIQQSDKNKLRYFYFVSKEFRKVQNIFISSMGYKFFAVCDEHGQYGHMVSNQIKQQLPKHLGQYLKELGYIENQILKAFEITNKELCYSEIDTNLSGSTTLSLLIIKDIVYYKIKQIYSANVGDSRAIMCKFDNGWTVTELSRDHKQDDPQEKKRILDADGRVEQQKDYHGNGIGPYRVFLSYIQAPGLTMTRSFGNKVGAQAGVIAEPEIQQFSISAQDQFIIIALDGVWEYMSNEEVMTVVIPFLEKDEPDQEAECVVIEATQAWRRQGTILLVQLYSYKNENQFQNISKYQCLKIYSLMKIILILLMKLNNILRHFYNFRILVRNLQNICEQMPLKKQLVSRRRKEMQQSHYQQEQEIERAHFEEFNQFNQFWDEKMQKFTDEASTELERTLPQKPKESYDILNLKKREEYLAKQKKYSFFFVILSF</sequence>
<dbReference type="InterPro" id="IPR001932">
    <property type="entry name" value="PPM-type_phosphatase-like_dom"/>
</dbReference>
<dbReference type="AlphaFoldDB" id="A0A8S1XQ86"/>
<dbReference type="InterPro" id="IPR015655">
    <property type="entry name" value="PP2C"/>
</dbReference>
<organism evidence="2 3">
    <name type="scientific">Paramecium pentaurelia</name>
    <dbReference type="NCBI Taxonomy" id="43138"/>
    <lineage>
        <taxon>Eukaryota</taxon>
        <taxon>Sar</taxon>
        <taxon>Alveolata</taxon>
        <taxon>Ciliophora</taxon>
        <taxon>Intramacronucleata</taxon>
        <taxon>Oligohymenophorea</taxon>
        <taxon>Peniculida</taxon>
        <taxon>Parameciidae</taxon>
        <taxon>Paramecium</taxon>
    </lineage>
</organism>
<proteinExistence type="predicted"/>
<accession>A0A8S1XQ86</accession>
<dbReference type="GO" id="GO:0004722">
    <property type="term" value="F:protein serine/threonine phosphatase activity"/>
    <property type="evidence" value="ECO:0007669"/>
    <property type="project" value="InterPro"/>
</dbReference>
<name>A0A8S1XQ86_9CILI</name>
<dbReference type="PROSITE" id="PS51746">
    <property type="entry name" value="PPM_2"/>
    <property type="match status" value="1"/>
</dbReference>
<feature type="domain" description="PPM-type phosphatase" evidence="1">
    <location>
        <begin position="102"/>
        <end position="390"/>
    </location>
</feature>
<dbReference type="Pfam" id="PF00481">
    <property type="entry name" value="PP2C"/>
    <property type="match status" value="1"/>
</dbReference>
<dbReference type="PANTHER" id="PTHR47992">
    <property type="entry name" value="PROTEIN PHOSPHATASE"/>
    <property type="match status" value="1"/>
</dbReference>
<reference evidence="2" key="1">
    <citation type="submission" date="2021-01" db="EMBL/GenBank/DDBJ databases">
        <authorList>
            <consortium name="Genoscope - CEA"/>
            <person name="William W."/>
        </authorList>
    </citation>
    <scope>NUCLEOTIDE SEQUENCE</scope>
</reference>
<evidence type="ECO:0000259" key="1">
    <source>
        <dbReference type="PROSITE" id="PS51746"/>
    </source>
</evidence>
<gene>
    <name evidence="2" type="ORF">PPENT_87.1.T1330132</name>
</gene>
<dbReference type="SMART" id="SM00332">
    <property type="entry name" value="PP2Cc"/>
    <property type="match status" value="1"/>
</dbReference>
<protein>
    <recommendedName>
        <fullName evidence="1">PPM-type phosphatase domain-containing protein</fullName>
    </recommendedName>
</protein>